<comment type="caution">
    <text evidence="16">The sequence shown here is derived from an EMBL/GenBank/DDBJ whole genome shotgun (WGS) entry which is preliminary data.</text>
</comment>
<keyword evidence="12" id="KW-1015">Disulfide bond</keyword>
<organism evidence="16 17">
    <name type="scientific">Oceanomicrobium pacificus</name>
    <dbReference type="NCBI Taxonomy" id="2692916"/>
    <lineage>
        <taxon>Bacteria</taxon>
        <taxon>Pseudomonadati</taxon>
        <taxon>Pseudomonadota</taxon>
        <taxon>Alphaproteobacteria</taxon>
        <taxon>Rhodobacterales</taxon>
        <taxon>Paracoccaceae</taxon>
        <taxon>Oceanomicrobium</taxon>
    </lineage>
</organism>
<dbReference type="InterPro" id="IPR043538">
    <property type="entry name" value="XYLT"/>
</dbReference>
<protein>
    <recommendedName>
        <fullName evidence="14">Peptide O-xylosyltransferase</fullName>
    </recommendedName>
</protein>
<evidence type="ECO:0000256" key="5">
    <source>
        <dbReference type="ARBA" id="ARBA00022692"/>
    </source>
</evidence>
<evidence type="ECO:0000256" key="6">
    <source>
        <dbReference type="ARBA" id="ARBA00022723"/>
    </source>
</evidence>
<evidence type="ECO:0000256" key="14">
    <source>
        <dbReference type="ARBA" id="ARBA00042865"/>
    </source>
</evidence>
<feature type="domain" description="DUF5927" evidence="15">
    <location>
        <begin position="266"/>
        <end position="566"/>
    </location>
</feature>
<keyword evidence="10" id="KW-0333">Golgi apparatus</keyword>
<keyword evidence="9" id="KW-1133">Transmembrane helix</keyword>
<proteinExistence type="predicted"/>
<dbReference type="InterPro" id="IPR003406">
    <property type="entry name" value="Glyco_trans_14"/>
</dbReference>
<sequence length="575" mass="64052">MQIGIVILAHERLDRAADLARALAAQGAAVALHVDAATPSRDFAAMQDRVAGSNTVHLVPRRRCDWGQFSIVQATLDSVAHLFERAPDVTHVCLISGACLPLRRLSALEAHLAAHPDTDFIESYAARDGNWVLSGLGEERFTLRFPFSWRRQRWLFDRSVDVQRKLGITRRVPDGLDPHLGSQWWCLTRPTLDAILSDPQKPRFDRFFRQCWIPDEGYFQTLARRHARRIAGQNLTFSRFDAEGRPHVLYDDHEEALARSGAFFARKVWPDATRLYARFLAPPAANVSDPEPDAAVRHAFVSALQASARRRCEGRDGLVMMGRCPAGASPHSKRLAGPVAAFLGHGVLFEGFDGWLEAHSGTEAHGRIFRPRDVELSHGRPRDAGVLRASAAQRDIDPQAYLRALVWNGRDRHQSLQLAASDLTEGRLFLAYLPDLDLHALHGAWLLDMLQLPRLPDDVLASQARTAQRREKRFLSLCADLTQQRQRRPRIQPLADAIAAPYDCLAPLPAAIQRSGAFQPILMPELADMSGLPDLLDRLHRLGIDTRDAGDCRAAVALRQRTPQPAARWLAVAGG</sequence>
<keyword evidence="11" id="KW-0472">Membrane</keyword>
<evidence type="ECO:0000256" key="13">
    <source>
        <dbReference type="ARBA" id="ARBA00023180"/>
    </source>
</evidence>
<dbReference type="GO" id="GO:0015012">
    <property type="term" value="P:heparan sulfate proteoglycan biosynthetic process"/>
    <property type="evidence" value="ECO:0007669"/>
    <property type="project" value="TreeGrafter"/>
</dbReference>
<evidence type="ECO:0000256" key="9">
    <source>
        <dbReference type="ARBA" id="ARBA00022989"/>
    </source>
</evidence>
<evidence type="ECO:0000256" key="8">
    <source>
        <dbReference type="ARBA" id="ARBA00022968"/>
    </source>
</evidence>
<keyword evidence="3" id="KW-0328">Glycosyltransferase</keyword>
<dbReference type="Pfam" id="PF19349">
    <property type="entry name" value="DUF5927"/>
    <property type="match status" value="1"/>
</dbReference>
<evidence type="ECO:0000256" key="7">
    <source>
        <dbReference type="ARBA" id="ARBA00022824"/>
    </source>
</evidence>
<dbReference type="PANTHER" id="PTHR46025:SF3">
    <property type="entry name" value="XYLOSYLTRANSFERASE OXT"/>
    <property type="match status" value="1"/>
</dbReference>
<evidence type="ECO:0000256" key="10">
    <source>
        <dbReference type="ARBA" id="ARBA00023034"/>
    </source>
</evidence>
<dbReference type="GO" id="GO:0016020">
    <property type="term" value="C:membrane"/>
    <property type="evidence" value="ECO:0007669"/>
    <property type="project" value="InterPro"/>
</dbReference>
<dbReference type="InterPro" id="IPR045971">
    <property type="entry name" value="DUF5927"/>
</dbReference>
<dbReference type="Pfam" id="PF02485">
    <property type="entry name" value="Branch"/>
    <property type="match status" value="1"/>
</dbReference>
<dbReference type="Proteomes" id="UP000436016">
    <property type="component" value="Unassembled WGS sequence"/>
</dbReference>
<evidence type="ECO:0000259" key="15">
    <source>
        <dbReference type="Pfam" id="PF19349"/>
    </source>
</evidence>
<name>A0A6B0TJR7_9RHOB</name>
<evidence type="ECO:0000256" key="1">
    <source>
        <dbReference type="ARBA" id="ARBA00004323"/>
    </source>
</evidence>
<dbReference type="PANTHER" id="PTHR46025">
    <property type="entry name" value="XYLOSYLTRANSFERASE OXT"/>
    <property type="match status" value="1"/>
</dbReference>
<keyword evidence="5" id="KW-0812">Transmembrane</keyword>
<comment type="subcellular location">
    <subcellularLocation>
        <location evidence="2">Endoplasmic reticulum membrane</location>
        <topology evidence="2">Single-pass type II membrane protein</topology>
    </subcellularLocation>
    <subcellularLocation>
        <location evidence="1">Golgi apparatus membrane</location>
        <topology evidence="1">Single-pass type II membrane protein</topology>
    </subcellularLocation>
</comment>
<dbReference type="EMBL" id="WUWG01000001">
    <property type="protein sequence ID" value="MXU64687.1"/>
    <property type="molecule type" value="Genomic_DNA"/>
</dbReference>
<evidence type="ECO:0000256" key="3">
    <source>
        <dbReference type="ARBA" id="ARBA00022676"/>
    </source>
</evidence>
<keyword evidence="17" id="KW-1185">Reference proteome</keyword>
<keyword evidence="13" id="KW-0325">Glycoprotein</keyword>
<keyword evidence="7" id="KW-0256">Endoplasmic reticulum</keyword>
<dbReference type="AlphaFoldDB" id="A0A6B0TJR7"/>
<dbReference type="GO" id="GO:0050650">
    <property type="term" value="P:chondroitin sulfate proteoglycan biosynthetic process"/>
    <property type="evidence" value="ECO:0007669"/>
    <property type="project" value="TreeGrafter"/>
</dbReference>
<evidence type="ECO:0000313" key="16">
    <source>
        <dbReference type="EMBL" id="MXU64687.1"/>
    </source>
</evidence>
<keyword evidence="4 16" id="KW-0808">Transferase</keyword>
<evidence type="ECO:0000313" key="17">
    <source>
        <dbReference type="Proteomes" id="UP000436016"/>
    </source>
</evidence>
<evidence type="ECO:0000256" key="12">
    <source>
        <dbReference type="ARBA" id="ARBA00023157"/>
    </source>
</evidence>
<reference evidence="16 17" key="1">
    <citation type="submission" date="2019-12" db="EMBL/GenBank/DDBJ databases">
        <title>Strain KN286 was isolated from seawater, which was collected from Caroline Seamount in the tropical western Pacific.</title>
        <authorList>
            <person name="Wang Q."/>
        </authorList>
    </citation>
    <scope>NUCLEOTIDE SEQUENCE [LARGE SCALE GENOMIC DNA]</scope>
    <source>
        <strain evidence="16 17">KN286</strain>
    </source>
</reference>
<dbReference type="RefSeq" id="WP_160852307.1">
    <property type="nucleotide sequence ID" value="NZ_WUWG01000001.1"/>
</dbReference>
<keyword evidence="8" id="KW-0735">Signal-anchor</keyword>
<dbReference type="GO" id="GO:0046872">
    <property type="term" value="F:metal ion binding"/>
    <property type="evidence" value="ECO:0007669"/>
    <property type="project" value="UniProtKB-KW"/>
</dbReference>
<evidence type="ECO:0000256" key="2">
    <source>
        <dbReference type="ARBA" id="ARBA00004648"/>
    </source>
</evidence>
<accession>A0A6B0TJR7</accession>
<keyword evidence="6" id="KW-0479">Metal-binding</keyword>
<evidence type="ECO:0000256" key="11">
    <source>
        <dbReference type="ARBA" id="ARBA00023136"/>
    </source>
</evidence>
<gene>
    <name evidence="16" type="ORF">GSH16_04465</name>
</gene>
<evidence type="ECO:0000256" key="4">
    <source>
        <dbReference type="ARBA" id="ARBA00022679"/>
    </source>
</evidence>
<dbReference type="GO" id="GO:0030158">
    <property type="term" value="F:protein xylosyltransferase activity"/>
    <property type="evidence" value="ECO:0007669"/>
    <property type="project" value="InterPro"/>
</dbReference>